<dbReference type="GO" id="GO:0006508">
    <property type="term" value="P:proteolysis"/>
    <property type="evidence" value="ECO:0007669"/>
    <property type="project" value="UniProtKB-KW"/>
</dbReference>
<evidence type="ECO:0000256" key="7">
    <source>
        <dbReference type="RuleBase" id="RU367139"/>
    </source>
</evidence>
<dbReference type="GO" id="GO:0036435">
    <property type="term" value="F:K48-linked polyubiquitin modification-dependent protein binding"/>
    <property type="evidence" value="ECO:0007669"/>
    <property type="project" value="UniProtKB-UniRule"/>
</dbReference>
<evidence type="ECO:0000256" key="1">
    <source>
        <dbReference type="ARBA" id="ARBA00000707"/>
    </source>
</evidence>
<keyword evidence="11" id="KW-1185">Reference proteome</keyword>
<dbReference type="GO" id="GO:0071108">
    <property type="term" value="P:protein K48-linked deubiquitination"/>
    <property type="evidence" value="ECO:0007669"/>
    <property type="project" value="TreeGrafter"/>
</dbReference>
<evidence type="ECO:0000313" key="10">
    <source>
        <dbReference type="EMBL" id="NWR01552.1"/>
    </source>
</evidence>
<keyword evidence="6 7" id="KW-0788">Thiol protease</keyword>
<feature type="non-terminal residue" evidence="10">
    <location>
        <position position="1"/>
    </location>
</feature>
<sequence length="388" mass="42965">GSPEEQPRQEGGSPPGAPPGGAAEPPRAQGPAREEDFYCVKWISWKGQRTPVVTQSENGPCPLLAIINILLLQWKVKLPPQKEVITAEELMAHLGNCILATQPRDTSEGLQLNFQQNISDSMTVLPKLSTGLDVNVRFTGVSDFEYTPECIVFDLLNIPLYHGWLVDPQNPEQVQAVGKLSYNQLVEKIITCKQASDSSLVGEGLVAEQFLESTASQLTFHGLCELTARAREGELGVFFRNNHFSTMIKHKGHLYLLVTDQGFLQEEGVVWESLHSVDGDSCFCDTDFHLSHAPGKEGATAAPPDHRGQQRQVDQDFMVAMSLQQDPLHIPSVLSDLELARQLQQEEYQQHHPHPQPAPSQLLPAQVGGRVAGERRQRQRPDLDCTLL</sequence>
<gene>
    <name evidence="10" type="primary">Mindy1</name>
    <name evidence="10" type="ORF">SINWEB_R14061</name>
</gene>
<dbReference type="AlphaFoldDB" id="A0A7K4TUB1"/>
<dbReference type="GO" id="GO:0016807">
    <property type="term" value="F:cysteine-type carboxypeptidase activity"/>
    <property type="evidence" value="ECO:0007669"/>
    <property type="project" value="TreeGrafter"/>
</dbReference>
<protein>
    <recommendedName>
        <fullName evidence="7">Ubiquitin carboxyl-terminal hydrolase</fullName>
        <ecNumber evidence="7">3.4.19.12</ecNumber>
    </recommendedName>
</protein>
<dbReference type="EC" id="3.4.19.12" evidence="7"/>
<reference evidence="10 11" key="1">
    <citation type="submission" date="2019-09" db="EMBL/GenBank/DDBJ databases">
        <title>Bird 10,000 Genomes (B10K) Project - Family phase.</title>
        <authorList>
            <person name="Zhang G."/>
        </authorList>
    </citation>
    <scope>NUCLEOTIDE SEQUENCE [LARGE SCALE GENOMIC DNA]</scope>
    <source>
        <strain evidence="10">B10K-DU-002-08</strain>
        <tissue evidence="10">Muscle</tissue>
    </source>
</reference>
<organism evidence="10 11">
    <name type="scientific">Sinosuthora webbiana</name>
    <dbReference type="NCBI Taxonomy" id="337173"/>
    <lineage>
        <taxon>Eukaryota</taxon>
        <taxon>Metazoa</taxon>
        <taxon>Chordata</taxon>
        <taxon>Craniata</taxon>
        <taxon>Vertebrata</taxon>
        <taxon>Euteleostomi</taxon>
        <taxon>Archelosauria</taxon>
        <taxon>Archosauria</taxon>
        <taxon>Dinosauria</taxon>
        <taxon>Saurischia</taxon>
        <taxon>Theropoda</taxon>
        <taxon>Coelurosauria</taxon>
        <taxon>Aves</taxon>
        <taxon>Neognathae</taxon>
        <taxon>Neoaves</taxon>
        <taxon>Telluraves</taxon>
        <taxon>Australaves</taxon>
        <taxon>Passeriformes</taxon>
        <taxon>Sylvioidea</taxon>
        <taxon>Sylviidae</taxon>
        <taxon>Sinosuthora</taxon>
    </lineage>
</organism>
<dbReference type="InterPro" id="IPR033979">
    <property type="entry name" value="MINDY_domain"/>
</dbReference>
<accession>A0A7K4TUB1</accession>
<feature type="compositionally biased region" description="Low complexity" evidence="8">
    <location>
        <begin position="20"/>
        <end position="31"/>
    </location>
</feature>
<evidence type="ECO:0000256" key="3">
    <source>
        <dbReference type="ARBA" id="ARBA00022670"/>
    </source>
</evidence>
<dbReference type="Proteomes" id="UP000580691">
    <property type="component" value="Unassembled WGS sequence"/>
</dbReference>
<evidence type="ECO:0000313" key="11">
    <source>
        <dbReference type="Proteomes" id="UP000580691"/>
    </source>
</evidence>
<feature type="region of interest" description="Disordered" evidence="8">
    <location>
        <begin position="1"/>
        <end position="31"/>
    </location>
</feature>
<comment type="catalytic activity">
    <reaction evidence="1 7">
        <text>Thiol-dependent hydrolysis of ester, thioester, amide, peptide and isopeptide bonds formed by the C-terminal Gly of ubiquitin (a 76-residue protein attached to proteins as an intracellular targeting signal).</text>
        <dbReference type="EC" id="3.4.19.12"/>
    </reaction>
</comment>
<dbReference type="Pfam" id="PF04424">
    <property type="entry name" value="MINDY_DUB"/>
    <property type="match status" value="1"/>
</dbReference>
<comment type="similarity">
    <text evidence="2 7">Belongs to the MINDY deubiquitinase family. FAM63 subfamily.</text>
</comment>
<feature type="region of interest" description="Disordered" evidence="8">
    <location>
        <begin position="368"/>
        <end position="388"/>
    </location>
</feature>
<dbReference type="EMBL" id="VXBN01003472">
    <property type="protein sequence ID" value="NWR01552.1"/>
    <property type="molecule type" value="Genomic_DNA"/>
</dbReference>
<dbReference type="PANTHER" id="PTHR18063:SF7">
    <property type="entry name" value="UBIQUITIN CARBOXYL-TERMINAL HYDROLASE MINDY-1"/>
    <property type="match status" value="1"/>
</dbReference>
<comment type="function">
    <text evidence="7">Hydrolase that can specifically remove 'Lys-48'-linked conjugated ubiquitin from proteins. Has exodeubiquitinase activity and has a preference for long polyubiquitin chains. May play a regulatory role at the level of protein turnover.</text>
</comment>
<feature type="compositionally biased region" description="Basic and acidic residues" evidence="8">
    <location>
        <begin position="372"/>
        <end position="388"/>
    </location>
</feature>
<evidence type="ECO:0000256" key="6">
    <source>
        <dbReference type="ARBA" id="ARBA00022807"/>
    </source>
</evidence>
<feature type="non-terminal residue" evidence="10">
    <location>
        <position position="388"/>
    </location>
</feature>
<keyword evidence="4 7" id="KW-0833">Ubl conjugation pathway</keyword>
<dbReference type="GO" id="GO:0005829">
    <property type="term" value="C:cytosol"/>
    <property type="evidence" value="ECO:0007669"/>
    <property type="project" value="TreeGrafter"/>
</dbReference>
<keyword evidence="5 7" id="KW-0378">Hydrolase</keyword>
<dbReference type="PANTHER" id="PTHR18063">
    <property type="entry name" value="NF-E2 INDUCIBLE PROTEIN"/>
    <property type="match status" value="1"/>
</dbReference>
<evidence type="ECO:0000259" key="9">
    <source>
        <dbReference type="Pfam" id="PF04424"/>
    </source>
</evidence>
<evidence type="ECO:0000256" key="2">
    <source>
        <dbReference type="ARBA" id="ARBA00006616"/>
    </source>
</evidence>
<dbReference type="GO" id="GO:0004843">
    <property type="term" value="F:cysteine-type deubiquitinase activity"/>
    <property type="evidence" value="ECO:0007669"/>
    <property type="project" value="UniProtKB-UniRule"/>
</dbReference>
<comment type="caution">
    <text evidence="10">The sequence shown here is derived from an EMBL/GenBank/DDBJ whole genome shotgun (WGS) entry which is preliminary data.</text>
</comment>
<evidence type="ECO:0000256" key="4">
    <source>
        <dbReference type="ARBA" id="ARBA00022786"/>
    </source>
</evidence>
<evidence type="ECO:0000256" key="8">
    <source>
        <dbReference type="SAM" id="MobiDB-lite"/>
    </source>
</evidence>
<dbReference type="GO" id="GO:0140934">
    <property type="term" value="F:histone deubiquitinase activity"/>
    <property type="evidence" value="ECO:0007669"/>
    <property type="project" value="UniProtKB-UniRule"/>
</dbReference>
<name>A0A7K4TUB1_9SYLV</name>
<dbReference type="InterPro" id="IPR007518">
    <property type="entry name" value="MINDY"/>
</dbReference>
<evidence type="ECO:0000256" key="5">
    <source>
        <dbReference type="ARBA" id="ARBA00022801"/>
    </source>
</evidence>
<feature type="domain" description="MINDY deubiquitinase" evidence="9">
    <location>
        <begin position="37"/>
        <end position="288"/>
    </location>
</feature>
<dbReference type="GO" id="GO:0071944">
    <property type="term" value="C:cell periphery"/>
    <property type="evidence" value="ECO:0007669"/>
    <property type="project" value="TreeGrafter"/>
</dbReference>
<dbReference type="GO" id="GO:1990380">
    <property type="term" value="F:K48-linked deubiquitinase activity"/>
    <property type="evidence" value="ECO:0007669"/>
    <property type="project" value="UniProtKB-UniRule"/>
</dbReference>
<keyword evidence="3 7" id="KW-0645">Protease</keyword>
<dbReference type="OrthoDB" id="10261212at2759"/>
<proteinExistence type="inferred from homology"/>